<dbReference type="InterPro" id="IPR050445">
    <property type="entry name" value="Bact_polysacc_biosynth/exp"/>
</dbReference>
<dbReference type="CDD" id="cd05387">
    <property type="entry name" value="BY-kinase"/>
    <property type="match status" value="1"/>
</dbReference>
<evidence type="ECO:0000256" key="13">
    <source>
        <dbReference type="ARBA" id="ARBA00023136"/>
    </source>
</evidence>
<evidence type="ECO:0000256" key="3">
    <source>
        <dbReference type="ARBA" id="ARBA00008883"/>
    </source>
</evidence>
<evidence type="ECO:0000256" key="15">
    <source>
        <dbReference type="ARBA" id="ARBA00051245"/>
    </source>
</evidence>
<feature type="transmembrane region" description="Helical" evidence="18">
    <location>
        <begin position="42"/>
        <end position="62"/>
    </location>
</feature>
<evidence type="ECO:0000259" key="21">
    <source>
        <dbReference type="Pfam" id="PF13807"/>
    </source>
</evidence>
<protein>
    <recommendedName>
        <fullName evidence="4">non-specific protein-tyrosine kinase</fullName>
        <ecNumber evidence="4">2.7.10.2</ecNumber>
    </recommendedName>
</protein>
<dbReference type="AlphaFoldDB" id="A0A3B1C250"/>
<keyword evidence="10" id="KW-0418">Kinase</keyword>
<feature type="compositionally biased region" description="Basic residues" evidence="17">
    <location>
        <begin position="838"/>
        <end position="848"/>
    </location>
</feature>
<comment type="similarity">
    <text evidence="3">Belongs to the etk/wzc family.</text>
</comment>
<evidence type="ECO:0000256" key="16">
    <source>
        <dbReference type="SAM" id="Coils"/>
    </source>
</evidence>
<dbReference type="InterPro" id="IPR005702">
    <property type="entry name" value="Wzc-like_C"/>
</dbReference>
<feature type="transmembrane region" description="Helical" evidence="18">
    <location>
        <begin position="761"/>
        <end position="780"/>
    </location>
</feature>
<evidence type="ECO:0000256" key="6">
    <source>
        <dbReference type="ARBA" id="ARBA00022519"/>
    </source>
</evidence>
<keyword evidence="6" id="KW-0997">Cell inner membrane</keyword>
<dbReference type="GO" id="GO:0005524">
    <property type="term" value="F:ATP binding"/>
    <property type="evidence" value="ECO:0007669"/>
    <property type="project" value="UniProtKB-KW"/>
</dbReference>
<name>A0A3B1C250_9ZZZZ</name>
<comment type="catalytic activity">
    <reaction evidence="15">
        <text>L-tyrosyl-[protein] + ATP = O-phospho-L-tyrosyl-[protein] + ADP + H(+)</text>
        <dbReference type="Rhea" id="RHEA:10596"/>
        <dbReference type="Rhea" id="RHEA-COMP:10136"/>
        <dbReference type="Rhea" id="RHEA-COMP:20101"/>
        <dbReference type="ChEBI" id="CHEBI:15378"/>
        <dbReference type="ChEBI" id="CHEBI:30616"/>
        <dbReference type="ChEBI" id="CHEBI:46858"/>
        <dbReference type="ChEBI" id="CHEBI:61978"/>
        <dbReference type="ChEBI" id="CHEBI:456216"/>
        <dbReference type="EC" id="2.7.10.2"/>
    </reaction>
</comment>
<dbReference type="InterPro" id="IPR032807">
    <property type="entry name" value="GNVR"/>
</dbReference>
<reference evidence="22" key="1">
    <citation type="submission" date="2018-06" db="EMBL/GenBank/DDBJ databases">
        <authorList>
            <person name="Zhirakovskaya E."/>
        </authorList>
    </citation>
    <scope>NUCLEOTIDE SEQUENCE</scope>
</reference>
<evidence type="ECO:0000313" key="22">
    <source>
        <dbReference type="EMBL" id="VAX22172.1"/>
    </source>
</evidence>
<dbReference type="SUPFAM" id="SSF52540">
    <property type="entry name" value="P-loop containing nucleoside triphosphate hydrolases"/>
    <property type="match status" value="1"/>
</dbReference>
<keyword evidence="11" id="KW-0067">ATP-binding</keyword>
<accession>A0A3B1C250</accession>
<comment type="subcellular location">
    <subcellularLocation>
        <location evidence="1">Cell inner membrane</location>
        <topology evidence="1">Multi-pass membrane protein</topology>
    </subcellularLocation>
</comment>
<gene>
    <name evidence="22" type="ORF">MNBD_NITROSPINAE02-1481</name>
</gene>
<dbReference type="InterPro" id="IPR003856">
    <property type="entry name" value="LPS_length_determ_N"/>
</dbReference>
<dbReference type="Pfam" id="PF02706">
    <property type="entry name" value="Wzz"/>
    <property type="match status" value="1"/>
</dbReference>
<evidence type="ECO:0000256" key="10">
    <source>
        <dbReference type="ARBA" id="ARBA00022777"/>
    </source>
</evidence>
<evidence type="ECO:0000256" key="18">
    <source>
        <dbReference type="SAM" id="Phobius"/>
    </source>
</evidence>
<evidence type="ECO:0000256" key="5">
    <source>
        <dbReference type="ARBA" id="ARBA00022475"/>
    </source>
</evidence>
<feature type="domain" description="Tyrosine-protein kinase G-rich" evidence="21">
    <location>
        <begin position="398"/>
        <end position="471"/>
    </location>
</feature>
<sequence>MPGYNKDENSGGYVEPYQNSSDADGDEINLSEYWYTIKRNKWGILGLAFVATLIGVLTAFSMKPIYRASVTILIEPEQPKFVSVIPMESGSNINYFYATQYKIIRSRSVAESVIDKLNLAEKEGFADLVSKKKTGFIEEYLPASWFPEKREATEEEKKRRLIAYFSSNLRVVGYKNSQIAIINYEAYNPQLAADIANAVAAAYIETGMESRLMMAKQATSWLTEKLSLLRTKLEESEKTLQRYQAREGVVDTKSQKSIINRKLVSITEELIKAQTRRAEAEIRYMEIKNVKNERGYESIRAVLRHPLIQKLKEEESRMARRVSELSKRYGKKHPKMIAAISDYKEARRTVRKEVKRVVDGIRRDFEAAVANEKELRRLSNTTEKDARRIKGKEFEMAKLEREVSANRQLHDLFLTRFKETNMGENANVTNVRIIDRAEPPMRPHKPKKSRIVGLALFIGIFLGVILAFVQEHLDKTFRNTDDVERFLTLPVLGSVPTVKKGGDDAFGPEWHSLANPRSPFAESVNHIRTSVMFSNIDNPPKIIMITSAMPSEGKSTLATNMALAYSNLGKTLLIDADLRKHSLTEFLDSNSNGLGLTDLVSGQNTFQDCIRRLKLSKNLYILTSGATPPNPLEFLSSRRLANTFNQVKKAFDTIIIDTPPILLFSDAMVVGQLVDCCILSIRSDQTTHNMAQDAVKRLTSSQLKPLGVVLSYANTKGGKSYGGYYGDYYGDYYGAEFDEDEDDFITKKSNKSRRGKRKGRSLATVGGIALALTIIAYFLWNPDKSLLSALPTLDIGIGSTAEEPKGEALSKPWSPQTGAKGDPSVKPEPAQKNSRTMKPNKPKAKPTAKKQPIAKFSTPRSGSAKPKPIPAILTLPAADGKSLQGKRVEIVASSTTGDTRVTGGGFGSSTAAGDMSKWIGEGWEKMNTEGIEAACPVWEAGLRSSTAESVVLIVGRYSGLTKAKVPLELLGEELPIFAVCAKYRGKNAYYVLAAPSPANLKKTQKIIRSRLNIKSVKGNYPQKLVRIIDRGR</sequence>
<keyword evidence="7" id="KW-0808">Transferase</keyword>
<keyword evidence="12 18" id="KW-1133">Transmembrane helix</keyword>
<keyword evidence="5" id="KW-1003">Cell membrane</keyword>
<dbReference type="EC" id="2.7.10.2" evidence="4"/>
<keyword evidence="13 18" id="KW-0472">Membrane</keyword>
<feature type="coiled-coil region" evidence="16">
    <location>
        <begin position="226"/>
        <end position="283"/>
    </location>
</feature>
<evidence type="ECO:0000256" key="9">
    <source>
        <dbReference type="ARBA" id="ARBA00022741"/>
    </source>
</evidence>
<evidence type="ECO:0000256" key="1">
    <source>
        <dbReference type="ARBA" id="ARBA00004429"/>
    </source>
</evidence>
<feature type="domain" description="Polysaccharide chain length determinant N-terminal" evidence="19">
    <location>
        <begin position="26"/>
        <end position="117"/>
    </location>
</feature>
<evidence type="ECO:0000256" key="8">
    <source>
        <dbReference type="ARBA" id="ARBA00022692"/>
    </source>
</evidence>
<evidence type="ECO:0000259" key="20">
    <source>
        <dbReference type="Pfam" id="PF13614"/>
    </source>
</evidence>
<dbReference type="InterPro" id="IPR027417">
    <property type="entry name" value="P-loop_NTPase"/>
</dbReference>
<dbReference type="InterPro" id="IPR025669">
    <property type="entry name" value="AAA_dom"/>
</dbReference>
<feature type="domain" description="AAA" evidence="20">
    <location>
        <begin position="541"/>
        <end position="662"/>
    </location>
</feature>
<feature type="transmembrane region" description="Helical" evidence="18">
    <location>
        <begin position="451"/>
        <end position="469"/>
    </location>
</feature>
<keyword evidence="14" id="KW-0829">Tyrosine-protein kinase</keyword>
<dbReference type="Gene3D" id="3.40.50.300">
    <property type="entry name" value="P-loop containing nucleotide triphosphate hydrolases"/>
    <property type="match status" value="1"/>
</dbReference>
<evidence type="ECO:0000256" key="12">
    <source>
        <dbReference type="ARBA" id="ARBA00022989"/>
    </source>
</evidence>
<keyword evidence="8 18" id="KW-0812">Transmembrane</keyword>
<evidence type="ECO:0000256" key="2">
    <source>
        <dbReference type="ARBA" id="ARBA00007316"/>
    </source>
</evidence>
<feature type="region of interest" description="Disordered" evidence="17">
    <location>
        <begin position="1"/>
        <end position="20"/>
    </location>
</feature>
<dbReference type="Pfam" id="PF13614">
    <property type="entry name" value="AAA_31"/>
    <property type="match status" value="1"/>
</dbReference>
<evidence type="ECO:0000256" key="11">
    <source>
        <dbReference type="ARBA" id="ARBA00022840"/>
    </source>
</evidence>
<evidence type="ECO:0000256" key="17">
    <source>
        <dbReference type="SAM" id="MobiDB-lite"/>
    </source>
</evidence>
<dbReference type="Pfam" id="PF13807">
    <property type="entry name" value="GNVR"/>
    <property type="match status" value="1"/>
</dbReference>
<evidence type="ECO:0000256" key="4">
    <source>
        <dbReference type="ARBA" id="ARBA00011903"/>
    </source>
</evidence>
<keyword evidence="16" id="KW-0175">Coiled coil</keyword>
<dbReference type="NCBIfam" id="TIGR01007">
    <property type="entry name" value="eps_fam"/>
    <property type="match status" value="1"/>
</dbReference>
<comment type="similarity">
    <text evidence="2">Belongs to the CpsD/CapB family.</text>
</comment>
<organism evidence="22">
    <name type="scientific">hydrothermal vent metagenome</name>
    <dbReference type="NCBI Taxonomy" id="652676"/>
    <lineage>
        <taxon>unclassified sequences</taxon>
        <taxon>metagenomes</taxon>
        <taxon>ecological metagenomes</taxon>
    </lineage>
</organism>
<proteinExistence type="inferred from homology"/>
<evidence type="ECO:0000259" key="19">
    <source>
        <dbReference type="Pfam" id="PF02706"/>
    </source>
</evidence>
<dbReference type="GO" id="GO:0005886">
    <property type="term" value="C:plasma membrane"/>
    <property type="evidence" value="ECO:0007669"/>
    <property type="project" value="UniProtKB-SubCell"/>
</dbReference>
<keyword evidence="9" id="KW-0547">Nucleotide-binding</keyword>
<evidence type="ECO:0000256" key="7">
    <source>
        <dbReference type="ARBA" id="ARBA00022679"/>
    </source>
</evidence>
<dbReference type="EMBL" id="UOGE01000073">
    <property type="protein sequence ID" value="VAX22172.1"/>
    <property type="molecule type" value="Genomic_DNA"/>
</dbReference>
<dbReference type="PANTHER" id="PTHR32309">
    <property type="entry name" value="TYROSINE-PROTEIN KINASE"/>
    <property type="match status" value="1"/>
</dbReference>
<dbReference type="PANTHER" id="PTHR32309:SF13">
    <property type="entry name" value="FERRIC ENTEROBACTIN TRANSPORT PROTEIN FEPE"/>
    <property type="match status" value="1"/>
</dbReference>
<evidence type="ECO:0000256" key="14">
    <source>
        <dbReference type="ARBA" id="ARBA00023137"/>
    </source>
</evidence>
<dbReference type="GO" id="GO:0004715">
    <property type="term" value="F:non-membrane spanning protein tyrosine kinase activity"/>
    <property type="evidence" value="ECO:0007669"/>
    <property type="project" value="UniProtKB-EC"/>
</dbReference>
<feature type="region of interest" description="Disordered" evidence="17">
    <location>
        <begin position="803"/>
        <end position="868"/>
    </location>
</feature>